<evidence type="ECO:0000256" key="3">
    <source>
        <dbReference type="ARBA" id="ARBA00023015"/>
    </source>
</evidence>
<comment type="similarity">
    <text evidence="1">In the C-terminal section; belongs to the class-I pyridoxal-phosphate-dependent aminotransferase family.</text>
</comment>
<proteinExistence type="inferred from homology"/>
<dbReference type="Proteomes" id="UP000632063">
    <property type="component" value="Unassembled WGS sequence"/>
</dbReference>
<dbReference type="Gene3D" id="3.40.640.10">
    <property type="entry name" value="Type I PLP-dependent aspartate aminotransferase-like (Major domain)"/>
    <property type="match status" value="1"/>
</dbReference>
<dbReference type="InterPro" id="IPR015421">
    <property type="entry name" value="PyrdxlP-dep_Trfase_major"/>
</dbReference>
<dbReference type="Gene3D" id="3.90.1150.10">
    <property type="entry name" value="Aspartate Aminotransferase, domain 1"/>
    <property type="match status" value="1"/>
</dbReference>
<evidence type="ECO:0000259" key="6">
    <source>
        <dbReference type="PROSITE" id="PS50949"/>
    </source>
</evidence>
<protein>
    <submittedName>
        <fullName evidence="7">PLP-dependent aminotransferase family protein</fullName>
    </submittedName>
</protein>
<keyword evidence="4" id="KW-0238">DNA-binding</keyword>
<evidence type="ECO:0000256" key="4">
    <source>
        <dbReference type="ARBA" id="ARBA00023125"/>
    </source>
</evidence>
<dbReference type="RefSeq" id="WP_192145964.1">
    <property type="nucleotide sequence ID" value="NZ_JACYXI010000001.1"/>
</dbReference>
<dbReference type="PROSITE" id="PS50949">
    <property type="entry name" value="HTH_GNTR"/>
    <property type="match status" value="1"/>
</dbReference>
<dbReference type="InterPro" id="IPR051446">
    <property type="entry name" value="HTH_trans_reg/aminotransferase"/>
</dbReference>
<sequence length="501" mass="53979">MTNWLPELPAGKGPMYARLAHQIAEDIMTGTLPSGAKLPPQRDLAYDLGVTVGTVGRAYAIVRERGLVSGEVGRGTFVLGSAPAQENGQAAFPEQASETASQPRRNVFTPAVAWTEAAMTAPDPGFGSTRAAVPPADAMRLDSTSAPEVGQAEIIGLILSDITRESPHEIASYTRSVSDDWREAGRRWLSRSNWSPDANTIVPANGAQAAIMAILAATTSPGDRVAFEELTYSSIARGAALSGRQPVTVARDEQGPVPEDLERVCSQKHPRVLFVMPTIHNPTLSTMGEARRKDIVTIARQHNLWLVEDEVYGSLRNTDLTPVAALAPERTFHVGSLSKSVTAGVRGGWVSAPTSHAQRIYTAHKMLSGGIAYLLAELSSRLILSGAAATLRARILDEITARHAIACACLDGHDFISAPDTPFLWLKLPEPWMSSTFKAAANSAGVLIDDEDEFKTGRSGKVYHRVRIGFSNPRNREETRQGLTVLRQLLDNPATGYDSFE</sequence>
<keyword evidence="8" id="KW-1185">Reference proteome</keyword>
<keyword evidence="7" id="KW-0032">Aminotransferase</keyword>
<dbReference type="Gene3D" id="1.10.10.10">
    <property type="entry name" value="Winged helix-like DNA-binding domain superfamily/Winged helix DNA-binding domain"/>
    <property type="match status" value="1"/>
</dbReference>
<dbReference type="InterPro" id="IPR036388">
    <property type="entry name" value="WH-like_DNA-bd_sf"/>
</dbReference>
<dbReference type="SUPFAM" id="SSF53383">
    <property type="entry name" value="PLP-dependent transferases"/>
    <property type="match status" value="1"/>
</dbReference>
<evidence type="ECO:0000313" key="7">
    <source>
        <dbReference type="EMBL" id="MBD8890353.1"/>
    </source>
</evidence>
<organism evidence="7 8">
    <name type="scientific">Roseibium litorale</name>
    <dbReference type="NCBI Taxonomy" id="2803841"/>
    <lineage>
        <taxon>Bacteria</taxon>
        <taxon>Pseudomonadati</taxon>
        <taxon>Pseudomonadota</taxon>
        <taxon>Alphaproteobacteria</taxon>
        <taxon>Hyphomicrobiales</taxon>
        <taxon>Stappiaceae</taxon>
        <taxon>Roseibium</taxon>
    </lineage>
</organism>
<evidence type="ECO:0000256" key="1">
    <source>
        <dbReference type="ARBA" id="ARBA00005384"/>
    </source>
</evidence>
<dbReference type="SUPFAM" id="SSF46785">
    <property type="entry name" value="Winged helix' DNA-binding domain"/>
    <property type="match status" value="1"/>
</dbReference>
<dbReference type="Pfam" id="PF00392">
    <property type="entry name" value="GntR"/>
    <property type="match status" value="1"/>
</dbReference>
<dbReference type="CDD" id="cd07377">
    <property type="entry name" value="WHTH_GntR"/>
    <property type="match status" value="1"/>
</dbReference>
<keyword evidence="7" id="KW-0808">Transferase</keyword>
<dbReference type="SMART" id="SM00345">
    <property type="entry name" value="HTH_GNTR"/>
    <property type="match status" value="1"/>
</dbReference>
<reference evidence="8" key="1">
    <citation type="submission" date="2020-09" db="EMBL/GenBank/DDBJ databases">
        <title>The genome sequence of strain Labrenzia suaedae 4C16A.</title>
        <authorList>
            <person name="Liu Y."/>
        </authorList>
    </citation>
    <scope>NUCLEOTIDE SEQUENCE [LARGE SCALE GENOMIC DNA]</scope>
    <source>
        <strain evidence="8">4C16A</strain>
    </source>
</reference>
<dbReference type="Pfam" id="PF00155">
    <property type="entry name" value="Aminotran_1_2"/>
    <property type="match status" value="1"/>
</dbReference>
<dbReference type="InterPro" id="IPR015424">
    <property type="entry name" value="PyrdxlP-dep_Trfase"/>
</dbReference>
<evidence type="ECO:0000256" key="2">
    <source>
        <dbReference type="ARBA" id="ARBA00022898"/>
    </source>
</evidence>
<dbReference type="EMBL" id="JACYXI010000001">
    <property type="protein sequence ID" value="MBD8890353.1"/>
    <property type="molecule type" value="Genomic_DNA"/>
</dbReference>
<dbReference type="InterPro" id="IPR004839">
    <property type="entry name" value="Aminotransferase_I/II_large"/>
</dbReference>
<keyword evidence="2" id="KW-0663">Pyridoxal phosphate</keyword>
<dbReference type="CDD" id="cd00609">
    <property type="entry name" value="AAT_like"/>
    <property type="match status" value="1"/>
</dbReference>
<reference evidence="7 8" key="2">
    <citation type="journal article" date="2021" name="Int. J. Syst. Evol. Microbiol.">
        <title>Roseibium litorale sp. nov., isolated from a tidal flat sediment and proposal for the reclassification of Labrenzia polysiphoniae as Roseibium polysiphoniae comb. nov.</title>
        <authorList>
            <person name="Liu Y."/>
            <person name="Pei T."/>
            <person name="Du J."/>
            <person name="Chao M."/>
            <person name="Deng M.R."/>
            <person name="Zhu H."/>
        </authorList>
    </citation>
    <scope>NUCLEOTIDE SEQUENCE [LARGE SCALE GENOMIC DNA]</scope>
    <source>
        <strain evidence="7 8">4C16A</strain>
    </source>
</reference>
<evidence type="ECO:0000256" key="5">
    <source>
        <dbReference type="ARBA" id="ARBA00023163"/>
    </source>
</evidence>
<name>A0ABR9CI02_9HYPH</name>
<feature type="domain" description="HTH gntR-type" evidence="6">
    <location>
        <begin position="13"/>
        <end position="81"/>
    </location>
</feature>
<keyword evidence="3" id="KW-0805">Transcription regulation</keyword>
<accession>A0ABR9CI02</accession>
<dbReference type="PANTHER" id="PTHR46577">
    <property type="entry name" value="HTH-TYPE TRANSCRIPTIONAL REGULATORY PROTEIN GABR"/>
    <property type="match status" value="1"/>
</dbReference>
<comment type="caution">
    <text evidence="7">The sequence shown here is derived from an EMBL/GenBank/DDBJ whole genome shotgun (WGS) entry which is preliminary data.</text>
</comment>
<dbReference type="InterPro" id="IPR036390">
    <property type="entry name" value="WH_DNA-bd_sf"/>
</dbReference>
<dbReference type="InterPro" id="IPR015422">
    <property type="entry name" value="PyrdxlP-dep_Trfase_small"/>
</dbReference>
<dbReference type="PANTHER" id="PTHR46577:SF1">
    <property type="entry name" value="HTH-TYPE TRANSCRIPTIONAL REGULATORY PROTEIN GABR"/>
    <property type="match status" value="1"/>
</dbReference>
<evidence type="ECO:0000313" key="8">
    <source>
        <dbReference type="Proteomes" id="UP000632063"/>
    </source>
</evidence>
<dbReference type="GO" id="GO:0008483">
    <property type="term" value="F:transaminase activity"/>
    <property type="evidence" value="ECO:0007669"/>
    <property type="project" value="UniProtKB-KW"/>
</dbReference>
<dbReference type="InterPro" id="IPR000524">
    <property type="entry name" value="Tscrpt_reg_HTH_GntR"/>
</dbReference>
<keyword evidence="5" id="KW-0804">Transcription</keyword>
<gene>
    <name evidence="7" type="ORF">IG616_02245</name>
</gene>